<comment type="caution">
    <text evidence="1">The sequence shown here is derived from an EMBL/GenBank/DDBJ whole genome shotgun (WGS) entry which is preliminary data.</text>
</comment>
<dbReference type="Proteomes" id="UP001438112">
    <property type="component" value="Unassembled WGS sequence"/>
</dbReference>
<keyword evidence="2" id="KW-1185">Reference proteome</keyword>
<evidence type="ECO:0000313" key="2">
    <source>
        <dbReference type="Proteomes" id="UP001438112"/>
    </source>
</evidence>
<gene>
    <name evidence="1" type="ORF">AP20H10_06700</name>
</gene>
<dbReference type="RefSeq" id="WP_053949493.1">
    <property type="nucleotide sequence ID" value="NZ_BAABVV010000033.1"/>
</dbReference>
<dbReference type="EMBL" id="BAABVV010000033">
    <property type="protein sequence ID" value="GAA6114307.1"/>
    <property type="molecule type" value="Genomic_DNA"/>
</dbReference>
<evidence type="ECO:0000313" key="1">
    <source>
        <dbReference type="EMBL" id="GAA6114307.1"/>
    </source>
</evidence>
<name>A0ABP9ZHR6_9LACO</name>
<sequence length="88" mass="10641">MESSDDENVKYMMKLIIDSYLYDDLKGLSSMEQQNMEDLLYDLIRDAVDARYRDKLADIAMQKVREKKENEVRERRRSFKVLINKEKE</sequence>
<reference evidence="1 2" key="1">
    <citation type="submission" date="2024-03" db="EMBL/GenBank/DDBJ databases">
        <title>Inconsistent identification of Apilactobacillus kunkeei-related strains obtained by well-developed overall genome related indices.</title>
        <authorList>
            <person name="Maeno S."/>
            <person name="Endo A."/>
        </authorList>
    </citation>
    <scope>NUCLEOTIDE SEQUENCE [LARGE SCALE GENOMIC DNA]</scope>
    <source>
        <strain evidence="1 2">20H-10</strain>
    </source>
</reference>
<organism evidence="1 2">
    <name type="scientific">Apilactobacillus apinorum</name>
    <dbReference type="NCBI Taxonomy" id="1218495"/>
    <lineage>
        <taxon>Bacteria</taxon>
        <taxon>Bacillati</taxon>
        <taxon>Bacillota</taxon>
        <taxon>Bacilli</taxon>
        <taxon>Lactobacillales</taxon>
        <taxon>Lactobacillaceae</taxon>
        <taxon>Apilactobacillus</taxon>
    </lineage>
</organism>
<accession>A0ABP9ZHR6</accession>
<protein>
    <submittedName>
        <fullName evidence="1">Uncharacterized protein</fullName>
    </submittedName>
</protein>
<proteinExistence type="predicted"/>